<dbReference type="Proteomes" id="UP000054383">
    <property type="component" value="Unassembled WGS sequence"/>
</dbReference>
<gene>
    <name evidence="1" type="ORF">PISL3812_08669</name>
</gene>
<accession>A0A0U1M7R1</accession>
<dbReference type="EMBL" id="CVMT01000010">
    <property type="protein sequence ID" value="CRG91619.1"/>
    <property type="molecule type" value="Genomic_DNA"/>
</dbReference>
<dbReference type="OrthoDB" id="10545515at2759"/>
<evidence type="ECO:0000313" key="1">
    <source>
        <dbReference type="EMBL" id="CRG91619.1"/>
    </source>
</evidence>
<organism evidence="1 2">
    <name type="scientific">Talaromyces islandicus</name>
    <name type="common">Penicillium islandicum</name>
    <dbReference type="NCBI Taxonomy" id="28573"/>
    <lineage>
        <taxon>Eukaryota</taxon>
        <taxon>Fungi</taxon>
        <taxon>Dikarya</taxon>
        <taxon>Ascomycota</taxon>
        <taxon>Pezizomycotina</taxon>
        <taxon>Eurotiomycetes</taxon>
        <taxon>Eurotiomycetidae</taxon>
        <taxon>Eurotiales</taxon>
        <taxon>Trichocomaceae</taxon>
        <taxon>Talaromyces</taxon>
        <taxon>Talaromyces sect. Islandici</taxon>
    </lineage>
</organism>
<reference evidence="1 2" key="1">
    <citation type="submission" date="2015-04" db="EMBL/GenBank/DDBJ databases">
        <authorList>
            <person name="Syromyatnikov M.Y."/>
            <person name="Popov V.N."/>
        </authorList>
    </citation>
    <scope>NUCLEOTIDE SEQUENCE [LARGE SCALE GENOMIC DNA]</scope>
    <source>
        <strain evidence="1">WF-38-12</strain>
    </source>
</reference>
<protein>
    <submittedName>
        <fullName evidence="1">Uncharacterized protein</fullName>
    </submittedName>
</protein>
<sequence length="219" mass="24834">MSNRVREACPGHDDEASQCEDCIDIPTRMLFQKALRGTPDPKDTQRKVIRKIIALAEKEGLSQATALQLGPHFFEEYREFHETDNVEEWARFEKSQQCRAMMGILSKHFTTRSTTPDREPPQVGQGTGFHRSLTRVMTSIERLGTWANGKDDPRSFRKSSGWKVNGIFGSSSSSKASISHWPEQGTTADIPHKSGSFRYGQNQNHTVKELFVIKEFTSE</sequence>
<dbReference type="AlphaFoldDB" id="A0A0U1M7R1"/>
<evidence type="ECO:0000313" key="2">
    <source>
        <dbReference type="Proteomes" id="UP000054383"/>
    </source>
</evidence>
<proteinExistence type="predicted"/>
<keyword evidence="2" id="KW-1185">Reference proteome</keyword>
<name>A0A0U1M7R1_TALIS</name>